<dbReference type="SMART" id="SM00567">
    <property type="entry name" value="EZ_HEAT"/>
    <property type="match status" value="10"/>
</dbReference>
<keyword evidence="4" id="KW-0520">NAD</keyword>
<dbReference type="Pfam" id="PF00644">
    <property type="entry name" value="PARP"/>
    <property type="match status" value="1"/>
</dbReference>
<reference evidence="9" key="2">
    <citation type="submission" date="2024-04" db="EMBL/GenBank/DDBJ databases">
        <authorList>
            <person name="Chen Y."/>
            <person name="Shah S."/>
            <person name="Dougan E. K."/>
            <person name="Thang M."/>
            <person name="Chan C."/>
        </authorList>
    </citation>
    <scope>NUCLEOTIDE SEQUENCE [LARGE SCALE GENOMIC DNA]</scope>
</reference>
<dbReference type="InterPro" id="IPR016024">
    <property type="entry name" value="ARM-type_fold"/>
</dbReference>
<keyword evidence="4" id="KW-0328">Glycosyltransferase</keyword>
<feature type="repeat" description="HEAT" evidence="3">
    <location>
        <begin position="670"/>
        <end position="703"/>
    </location>
</feature>
<comment type="caution">
    <text evidence="8">The sequence shown here is derived from an EMBL/GenBank/DDBJ whole genome shotgun (WGS) entry which is preliminary data.</text>
</comment>
<dbReference type="Proteomes" id="UP001152797">
    <property type="component" value="Unassembled WGS sequence"/>
</dbReference>
<dbReference type="Gene3D" id="1.25.10.10">
    <property type="entry name" value="Leucine-rich Repeat Variant"/>
    <property type="match status" value="4"/>
</dbReference>
<feature type="compositionally biased region" description="Polar residues" evidence="5">
    <location>
        <begin position="339"/>
        <end position="349"/>
    </location>
</feature>
<dbReference type="InterPro" id="IPR001849">
    <property type="entry name" value="PH_domain"/>
</dbReference>
<dbReference type="SMART" id="SM00233">
    <property type="entry name" value="PH"/>
    <property type="match status" value="1"/>
</dbReference>
<dbReference type="InterPro" id="IPR012317">
    <property type="entry name" value="Poly(ADP-ribose)pol_cat_dom"/>
</dbReference>
<dbReference type="PROSITE" id="PS51059">
    <property type="entry name" value="PARP_CATALYTIC"/>
    <property type="match status" value="1"/>
</dbReference>
<dbReference type="InterPro" id="IPR004155">
    <property type="entry name" value="PBS_lyase_HEAT"/>
</dbReference>
<dbReference type="AlphaFoldDB" id="A0A9P1BVP3"/>
<keyword evidence="1" id="KW-0677">Repeat</keyword>
<keyword evidence="4" id="KW-0808">Transferase</keyword>
<gene>
    <name evidence="8" type="ORF">C1SCF055_LOCUS8004</name>
</gene>
<comment type="function">
    <text evidence="2">Catalyzes the hydroxylation of the N(6)-(4-aminobutyl)-L-lysine intermediate produced by deoxyhypusine synthase/DHPS on a critical lysine of the eukaryotic translation initiation factor 5A/eIF-5A. This is the second step of the post-translational modification of that lysine into an unusual amino acid residue named hypusine. Hypusination is unique to mature eIF-5A factor and is essential for its function.</text>
</comment>
<evidence type="ECO:0000256" key="3">
    <source>
        <dbReference type="PROSITE-ProRule" id="PRU00103"/>
    </source>
</evidence>
<dbReference type="GO" id="GO:0016491">
    <property type="term" value="F:oxidoreductase activity"/>
    <property type="evidence" value="ECO:0007669"/>
    <property type="project" value="TreeGrafter"/>
</dbReference>
<feature type="repeat" description="HEAT" evidence="3">
    <location>
        <begin position="582"/>
        <end position="620"/>
    </location>
</feature>
<feature type="repeat" description="HEAT" evidence="3">
    <location>
        <begin position="736"/>
        <end position="773"/>
    </location>
</feature>
<organism evidence="8">
    <name type="scientific">Cladocopium goreaui</name>
    <dbReference type="NCBI Taxonomy" id="2562237"/>
    <lineage>
        <taxon>Eukaryota</taxon>
        <taxon>Sar</taxon>
        <taxon>Alveolata</taxon>
        <taxon>Dinophyceae</taxon>
        <taxon>Suessiales</taxon>
        <taxon>Symbiodiniaceae</taxon>
        <taxon>Cladocopium</taxon>
    </lineage>
</organism>
<dbReference type="Pfam" id="PF02985">
    <property type="entry name" value="HEAT"/>
    <property type="match status" value="1"/>
</dbReference>
<feature type="repeat" description="HEAT" evidence="3">
    <location>
        <begin position="637"/>
        <end position="671"/>
    </location>
</feature>
<proteinExistence type="predicted"/>
<reference evidence="8" key="1">
    <citation type="submission" date="2022-10" db="EMBL/GenBank/DDBJ databases">
        <authorList>
            <person name="Chen Y."/>
            <person name="Dougan E. K."/>
            <person name="Chan C."/>
            <person name="Rhodes N."/>
            <person name="Thang M."/>
        </authorList>
    </citation>
    <scope>NUCLEOTIDE SEQUENCE</scope>
</reference>
<dbReference type="CDD" id="cd00821">
    <property type="entry name" value="PH"/>
    <property type="match status" value="1"/>
</dbReference>
<dbReference type="PANTHER" id="PTHR12697">
    <property type="entry name" value="PBS LYASE HEAT-LIKE PROTEIN"/>
    <property type="match status" value="1"/>
</dbReference>
<dbReference type="PROSITE" id="PS50003">
    <property type="entry name" value="PH_DOMAIN"/>
    <property type="match status" value="1"/>
</dbReference>
<feature type="region of interest" description="Disordered" evidence="5">
    <location>
        <begin position="339"/>
        <end position="361"/>
    </location>
</feature>
<evidence type="ECO:0000313" key="8">
    <source>
        <dbReference type="EMBL" id="CAI3980097.1"/>
    </source>
</evidence>
<protein>
    <recommendedName>
        <fullName evidence="4">Poly [ADP-ribose] polymerase</fullName>
        <shortName evidence="4">PARP</shortName>
        <ecNumber evidence="4">2.4.2.-</ecNumber>
    </recommendedName>
</protein>
<feature type="compositionally biased region" description="Basic and acidic residues" evidence="5">
    <location>
        <begin position="952"/>
        <end position="962"/>
    </location>
</feature>
<dbReference type="Gene3D" id="3.90.228.10">
    <property type="match status" value="1"/>
</dbReference>
<name>A0A9P1BVP3_9DINO</name>
<dbReference type="PROSITE" id="PS50077">
    <property type="entry name" value="HEAT_REPEAT"/>
    <property type="match status" value="5"/>
</dbReference>
<evidence type="ECO:0000259" key="7">
    <source>
        <dbReference type="PROSITE" id="PS51059"/>
    </source>
</evidence>
<sequence>MISWWSATCSCTDSQRDPPPFLEEVQSFPLGSDGTVIAVSDADGMRIRRSSSSTQGQEGFQAAPSVQPEELPPDDVPLLCVSLEPSPSSSRPSEIFAENLQREEPIEAPEDPLEEMSGWLMCYGEPSSGNRLQVTRLAKASAGTPVAGFFWKKRYIVLKNSQLLCWATQQQGPKKQAPSAILILSQLEEVAVEGKTLSLHMRNQKLALQARADTEELANKWAAAVKSHAGRAISKSLPPGWDVEAMLSSGVGGSAAKLVNKELLPSTCHPAFQKLLDHCFVCKSTKDRRGNTVPLRLEIVDAVRVQNGAAWMEYSKARTRICEKVFENNEWLKQGLDSESCSSFTNSEGRPSRIDAASQGSDSASFQWDPFGMQTPLLTSTLDLKALQEILGKTDLSSNEQWLFHGTSREAVENISDREFRLDKAGSHRGTLYGKGIYFAECATKADEYCVEDADGYCWMLLCRVALGTVMVCKEKKPSPDILEQCIAGKYDSLIGDRWTAVGTFREFILFDSDQVYPAFILRYKRWSEAAFCRCIRETAESEDTGMAAEVYPHAAILAEEHPDSTVRCRLSLLMDAHSDSVVPVLCDALKDRRRRVRLNATKALKNMAGQTTSVEALPDGSRYRRHRDGVHVVVSAVPALMSCLKDSDRFVRRAAARALERLGEHAGPAVPNLIMSLRDREEEVRAAVATALGQLGPAASEALPALLQASLDHEESVRVAALGALGFLGLSSSAVLEVLTDALRDPSSEVKSAVATALGMLSAVTAVDSLADCLSDGQSHVRAAAAKALGQIGGKHTASAVPRLTQSLKDSDHVVRRSAAVSLGRIGPFAASAATNLADAMRDGNTQVREAAATSICRLGVSERIPHNVCIQSLVKRGLSDACAEVRQAAAESLLELARSDQLGSHKSTVREAMTVRLKDENAKVRGIASTCLGLIPEDAPKKKKHKAKKKGGESGREHSPCADAETEEDLDPEGVLELEDIARLVLSLTRRVRDVRHEGILRSA</sequence>
<evidence type="ECO:0000259" key="6">
    <source>
        <dbReference type="PROSITE" id="PS50003"/>
    </source>
</evidence>
<feature type="domain" description="PARP catalytic" evidence="7">
    <location>
        <begin position="327"/>
        <end position="533"/>
    </location>
</feature>
<evidence type="ECO:0000256" key="2">
    <source>
        <dbReference type="ARBA" id="ARBA00045876"/>
    </source>
</evidence>
<evidence type="ECO:0000313" key="9">
    <source>
        <dbReference type="EMBL" id="CAL1133472.1"/>
    </source>
</evidence>
<dbReference type="PANTHER" id="PTHR12697:SF5">
    <property type="entry name" value="DEOXYHYPUSINE HYDROXYLASE"/>
    <property type="match status" value="1"/>
</dbReference>
<dbReference type="Pfam" id="PF13646">
    <property type="entry name" value="HEAT_2"/>
    <property type="match status" value="2"/>
</dbReference>
<evidence type="ECO:0000256" key="5">
    <source>
        <dbReference type="SAM" id="MobiDB-lite"/>
    </source>
</evidence>
<dbReference type="SUPFAM" id="SSF48371">
    <property type="entry name" value="ARM repeat"/>
    <property type="match status" value="1"/>
</dbReference>
<dbReference type="OrthoDB" id="6133115at2759"/>
<dbReference type="InterPro" id="IPR011989">
    <property type="entry name" value="ARM-like"/>
</dbReference>
<dbReference type="InterPro" id="IPR000357">
    <property type="entry name" value="HEAT"/>
</dbReference>
<dbReference type="Gene3D" id="2.30.29.30">
    <property type="entry name" value="Pleckstrin-homology domain (PH domain)/Phosphotyrosine-binding domain (PTB)"/>
    <property type="match status" value="1"/>
</dbReference>
<dbReference type="InterPro" id="IPR021133">
    <property type="entry name" value="HEAT_type_2"/>
</dbReference>
<dbReference type="SUPFAM" id="SSF50729">
    <property type="entry name" value="PH domain-like"/>
    <property type="match status" value="1"/>
</dbReference>
<keyword evidence="10" id="KW-1185">Reference proteome</keyword>
<dbReference type="EMBL" id="CAMXCT010000536">
    <property type="protein sequence ID" value="CAI3980097.1"/>
    <property type="molecule type" value="Genomic_DNA"/>
</dbReference>
<feature type="compositionally biased region" description="Low complexity" evidence="5">
    <location>
        <begin position="76"/>
        <end position="93"/>
    </location>
</feature>
<feature type="region of interest" description="Disordered" evidence="5">
    <location>
        <begin position="44"/>
        <end position="94"/>
    </location>
</feature>
<dbReference type="GO" id="GO:0003950">
    <property type="term" value="F:NAD+ poly-ADP-ribosyltransferase activity"/>
    <property type="evidence" value="ECO:0007669"/>
    <property type="project" value="UniProtKB-UniRule"/>
</dbReference>
<evidence type="ECO:0000313" key="10">
    <source>
        <dbReference type="Proteomes" id="UP001152797"/>
    </source>
</evidence>
<evidence type="ECO:0000256" key="4">
    <source>
        <dbReference type="RuleBase" id="RU362114"/>
    </source>
</evidence>
<dbReference type="EC" id="2.4.2.-" evidence="4"/>
<accession>A0A9P1BVP3</accession>
<dbReference type="SUPFAM" id="SSF56399">
    <property type="entry name" value="ADP-ribosylation"/>
    <property type="match status" value="1"/>
</dbReference>
<dbReference type="InterPro" id="IPR011993">
    <property type="entry name" value="PH-like_dom_sf"/>
</dbReference>
<dbReference type="EMBL" id="CAMXCT020000536">
    <property type="protein sequence ID" value="CAL1133472.1"/>
    <property type="molecule type" value="Genomic_DNA"/>
</dbReference>
<feature type="repeat" description="HEAT" evidence="3">
    <location>
        <begin position="801"/>
        <end position="837"/>
    </location>
</feature>
<evidence type="ECO:0000256" key="1">
    <source>
        <dbReference type="ARBA" id="ARBA00022737"/>
    </source>
</evidence>
<dbReference type="EMBL" id="CAMXCT030000536">
    <property type="protein sequence ID" value="CAL4767409.1"/>
    <property type="molecule type" value="Genomic_DNA"/>
</dbReference>
<feature type="region of interest" description="Disordered" evidence="5">
    <location>
        <begin position="942"/>
        <end position="973"/>
    </location>
</feature>
<feature type="domain" description="PH" evidence="6">
    <location>
        <begin position="130"/>
        <end position="230"/>
    </location>
</feature>